<evidence type="ECO:0000313" key="3">
    <source>
        <dbReference type="Proteomes" id="UP000287027"/>
    </source>
</evidence>
<gene>
    <name evidence="2" type="ORF">EOV40_010040</name>
</gene>
<reference evidence="2 3" key="1">
    <citation type="submission" date="2019-08" db="EMBL/GenBank/DDBJ databases">
        <title>Acetobacter oryzioeni sp. nov., isolated from Korean rice wine vinegar.</title>
        <authorList>
            <person name="Baek J.H."/>
            <person name="Kim K.H."/>
            <person name="Jeon C.O."/>
            <person name="Han D.M."/>
        </authorList>
    </citation>
    <scope>NUCLEOTIDE SEQUENCE [LARGE SCALE GENOMIC DNA]</scope>
    <source>
        <strain evidence="2 3">B6</strain>
    </source>
</reference>
<feature type="region of interest" description="Disordered" evidence="1">
    <location>
        <begin position="25"/>
        <end position="45"/>
    </location>
</feature>
<dbReference type="EMBL" id="CP042808">
    <property type="protein sequence ID" value="QEE86012.1"/>
    <property type="molecule type" value="Genomic_DNA"/>
</dbReference>
<dbReference type="Proteomes" id="UP000287027">
    <property type="component" value="Chromosome"/>
</dbReference>
<dbReference type="RefSeq" id="WP_128105850.1">
    <property type="nucleotide sequence ID" value="NZ_CP042808.1"/>
</dbReference>
<dbReference type="AlphaFoldDB" id="A0A5B9GIH4"/>
<protein>
    <submittedName>
        <fullName evidence="2">Uncharacterized protein</fullName>
    </submittedName>
</protein>
<keyword evidence="3" id="KW-1185">Reference proteome</keyword>
<sequence>MDAAIDRTEEIKRKFSKVSEAIDKISSSSLDGGGGPPHDSDMERRVTRLEDKMDGVQVTLNAIQITLAEMRASMATKDDISSIRADLSPIRADISSIKASLEGKASASSVSELKGRIDSLPGIAKISAVVALIGAALKYLPGIFSH</sequence>
<accession>A0A5B9GIH4</accession>
<proteinExistence type="predicted"/>
<dbReference type="KEGG" id="aoy:EOV40_010040"/>
<evidence type="ECO:0000313" key="2">
    <source>
        <dbReference type="EMBL" id="QEE86012.1"/>
    </source>
</evidence>
<organism evidence="2 3">
    <name type="scientific">Acetobacter oryzoeni</name>
    <dbReference type="NCBI Taxonomy" id="2500548"/>
    <lineage>
        <taxon>Bacteria</taxon>
        <taxon>Pseudomonadati</taxon>
        <taxon>Pseudomonadota</taxon>
        <taxon>Alphaproteobacteria</taxon>
        <taxon>Acetobacterales</taxon>
        <taxon>Acetobacteraceae</taxon>
        <taxon>Acetobacter</taxon>
    </lineage>
</organism>
<evidence type="ECO:0000256" key="1">
    <source>
        <dbReference type="SAM" id="MobiDB-lite"/>
    </source>
</evidence>
<name>A0A5B9GIH4_9PROT</name>